<dbReference type="RefSeq" id="XP_062655080.1">
    <property type="nucleotide sequence ID" value="XM_062799954.1"/>
</dbReference>
<comment type="caution">
    <text evidence="3">The sequence shown here is derived from an EMBL/GenBank/DDBJ whole genome shotgun (WGS) entry which is preliminary data.</text>
</comment>
<dbReference type="GO" id="GO:0016020">
    <property type="term" value="C:membrane"/>
    <property type="evidence" value="ECO:0007669"/>
    <property type="project" value="InterPro"/>
</dbReference>
<keyword evidence="2" id="KW-1133">Transmembrane helix</keyword>
<feature type="compositionally biased region" description="Polar residues" evidence="1">
    <location>
        <begin position="209"/>
        <end position="229"/>
    </location>
</feature>
<dbReference type="GO" id="GO:0046873">
    <property type="term" value="F:metal ion transmembrane transporter activity"/>
    <property type="evidence" value="ECO:0007669"/>
    <property type="project" value="InterPro"/>
</dbReference>
<organism evidence="3 4">
    <name type="scientific">Chaetomium fimeti</name>
    <dbReference type="NCBI Taxonomy" id="1854472"/>
    <lineage>
        <taxon>Eukaryota</taxon>
        <taxon>Fungi</taxon>
        <taxon>Dikarya</taxon>
        <taxon>Ascomycota</taxon>
        <taxon>Pezizomycotina</taxon>
        <taxon>Sordariomycetes</taxon>
        <taxon>Sordariomycetidae</taxon>
        <taxon>Sordariales</taxon>
        <taxon>Chaetomiaceae</taxon>
        <taxon>Chaetomium</taxon>
    </lineage>
</organism>
<keyword evidence="2" id="KW-0812">Transmembrane</keyword>
<feature type="transmembrane region" description="Helical" evidence="2">
    <location>
        <begin position="158"/>
        <end position="181"/>
    </location>
</feature>
<dbReference type="Gene3D" id="1.20.58.340">
    <property type="entry name" value="Magnesium transport protein CorA, transmembrane region"/>
    <property type="match status" value="1"/>
</dbReference>
<dbReference type="AlphaFoldDB" id="A0AAE0H810"/>
<dbReference type="Pfam" id="PF01544">
    <property type="entry name" value="CorA"/>
    <property type="match status" value="1"/>
</dbReference>
<protein>
    <recommendedName>
        <fullName evidence="5">Ankyrin repeat protein</fullName>
    </recommendedName>
</protein>
<keyword evidence="4" id="KW-1185">Reference proteome</keyword>
<dbReference type="Proteomes" id="UP001278766">
    <property type="component" value="Unassembled WGS sequence"/>
</dbReference>
<feature type="region of interest" description="Disordered" evidence="1">
    <location>
        <begin position="207"/>
        <end position="294"/>
    </location>
</feature>
<name>A0AAE0H810_9PEZI</name>
<dbReference type="EMBL" id="JAUEPN010000009">
    <property type="protein sequence ID" value="KAK3291566.1"/>
    <property type="molecule type" value="Genomic_DNA"/>
</dbReference>
<evidence type="ECO:0000256" key="1">
    <source>
        <dbReference type="SAM" id="MobiDB-lite"/>
    </source>
</evidence>
<reference evidence="3" key="2">
    <citation type="submission" date="2023-06" db="EMBL/GenBank/DDBJ databases">
        <authorList>
            <consortium name="Lawrence Berkeley National Laboratory"/>
            <person name="Haridas S."/>
            <person name="Hensen N."/>
            <person name="Bonometti L."/>
            <person name="Westerberg I."/>
            <person name="Brannstrom I.O."/>
            <person name="Guillou S."/>
            <person name="Cros-Aarteil S."/>
            <person name="Calhoun S."/>
            <person name="Kuo A."/>
            <person name="Mondo S."/>
            <person name="Pangilinan J."/>
            <person name="Riley R."/>
            <person name="Labutti K."/>
            <person name="Andreopoulos B."/>
            <person name="Lipzen A."/>
            <person name="Chen C."/>
            <person name="Yanf M."/>
            <person name="Daum C."/>
            <person name="Ng V."/>
            <person name="Clum A."/>
            <person name="Steindorff A."/>
            <person name="Ohm R."/>
            <person name="Martin F."/>
            <person name="Silar P."/>
            <person name="Natvig D."/>
            <person name="Lalanne C."/>
            <person name="Gautier V."/>
            <person name="Ament-Velasquez S.L."/>
            <person name="Kruys A."/>
            <person name="Hutchinson M.I."/>
            <person name="Powell A.J."/>
            <person name="Barry K."/>
            <person name="Miller A.N."/>
            <person name="Grigoriev I.V."/>
            <person name="Debuchy R."/>
            <person name="Gladieux P."/>
            <person name="Thoren M.H."/>
            <person name="Johannesson H."/>
        </authorList>
    </citation>
    <scope>NUCLEOTIDE SEQUENCE</scope>
    <source>
        <strain evidence="3">CBS 168.71</strain>
    </source>
</reference>
<dbReference type="InterPro" id="IPR002523">
    <property type="entry name" value="MgTranspt_CorA/ZnTranspt_ZntB"/>
</dbReference>
<accession>A0AAE0H810</accession>
<dbReference type="GeneID" id="87836902"/>
<evidence type="ECO:0000313" key="3">
    <source>
        <dbReference type="EMBL" id="KAK3291566.1"/>
    </source>
</evidence>
<feature type="transmembrane region" description="Helical" evidence="2">
    <location>
        <begin position="119"/>
        <end position="138"/>
    </location>
</feature>
<evidence type="ECO:0000256" key="2">
    <source>
        <dbReference type="SAM" id="Phobius"/>
    </source>
</evidence>
<keyword evidence="2" id="KW-0472">Membrane</keyword>
<evidence type="ECO:0000313" key="4">
    <source>
        <dbReference type="Proteomes" id="UP001278766"/>
    </source>
</evidence>
<sequence length="294" mass="33179">MSSVFHTQNEVMKAMEHMLREQKDKRNDTTGRPRRMNSDLLHRAATLNGNSDYSLEAINDHRMYQSRMLTVVDRNIREVDRLDLFAERASRAIQQLLDLKNKQANLKLTQGTDKQGKTVLYFTVATIIFLPLSFMSSFLTIEVKQFPRGDDGKLSIDFVLQVIFAVSVILIVPSVLVAFNLDHESRAKRRASVRAFWRRYIVRPVDHGSNPTARSNQGAAVQATPNDDNGSAPEQKPGQEAAVKEEAIPNNEGSTVKARRKWIQGPKTWWIDRQARPKQPDAESGEGVGGKDPV</sequence>
<gene>
    <name evidence="3" type="ORF">B0H64DRAFT_248055</name>
</gene>
<evidence type="ECO:0008006" key="5">
    <source>
        <dbReference type="Google" id="ProtNLM"/>
    </source>
</evidence>
<reference evidence="3" key="1">
    <citation type="journal article" date="2023" name="Mol. Phylogenet. Evol.">
        <title>Genome-scale phylogeny and comparative genomics of the fungal order Sordariales.</title>
        <authorList>
            <person name="Hensen N."/>
            <person name="Bonometti L."/>
            <person name="Westerberg I."/>
            <person name="Brannstrom I.O."/>
            <person name="Guillou S."/>
            <person name="Cros-Aarteil S."/>
            <person name="Calhoun S."/>
            <person name="Haridas S."/>
            <person name="Kuo A."/>
            <person name="Mondo S."/>
            <person name="Pangilinan J."/>
            <person name="Riley R."/>
            <person name="LaButti K."/>
            <person name="Andreopoulos B."/>
            <person name="Lipzen A."/>
            <person name="Chen C."/>
            <person name="Yan M."/>
            <person name="Daum C."/>
            <person name="Ng V."/>
            <person name="Clum A."/>
            <person name="Steindorff A."/>
            <person name="Ohm R.A."/>
            <person name="Martin F."/>
            <person name="Silar P."/>
            <person name="Natvig D.O."/>
            <person name="Lalanne C."/>
            <person name="Gautier V."/>
            <person name="Ament-Velasquez S.L."/>
            <person name="Kruys A."/>
            <person name="Hutchinson M.I."/>
            <person name="Powell A.J."/>
            <person name="Barry K."/>
            <person name="Miller A.N."/>
            <person name="Grigoriev I.V."/>
            <person name="Debuchy R."/>
            <person name="Gladieux P."/>
            <person name="Hiltunen Thoren M."/>
            <person name="Johannesson H."/>
        </authorList>
    </citation>
    <scope>NUCLEOTIDE SEQUENCE</scope>
    <source>
        <strain evidence="3">CBS 168.71</strain>
    </source>
</reference>
<proteinExistence type="predicted"/>